<dbReference type="Gene3D" id="3.30.360.10">
    <property type="entry name" value="Dihydrodipicolinate Reductase, domain 2"/>
    <property type="match status" value="1"/>
</dbReference>
<evidence type="ECO:0000256" key="1">
    <source>
        <dbReference type="ARBA" id="ARBA00023002"/>
    </source>
</evidence>
<dbReference type="Pfam" id="PF22725">
    <property type="entry name" value="GFO_IDH_MocA_C3"/>
    <property type="match status" value="1"/>
</dbReference>
<dbReference type="Proteomes" id="UP000006844">
    <property type="component" value="Chromosome"/>
</dbReference>
<dbReference type="Pfam" id="PF01408">
    <property type="entry name" value="GFO_IDH_MocA"/>
    <property type="match status" value="1"/>
</dbReference>
<dbReference type="STRING" id="401053.AciPR4_1882"/>
<dbReference type="SUPFAM" id="SSF55347">
    <property type="entry name" value="Glyceraldehyde-3-phosphate dehydrogenase-like, C-terminal domain"/>
    <property type="match status" value="1"/>
</dbReference>
<dbReference type="HOGENOM" id="CLU_052964_0_0_0"/>
<dbReference type="InterPro" id="IPR006311">
    <property type="entry name" value="TAT_signal"/>
</dbReference>
<dbReference type="eggNOG" id="COG0673">
    <property type="taxonomic scope" value="Bacteria"/>
</dbReference>
<dbReference type="InterPro" id="IPR050463">
    <property type="entry name" value="Gfo/Idh/MocA_oxidrdct_glycsds"/>
</dbReference>
<gene>
    <name evidence="4" type="ordered locus">AciPR4_1882</name>
</gene>
<dbReference type="PANTHER" id="PTHR43818:SF11">
    <property type="entry name" value="BCDNA.GH03377"/>
    <property type="match status" value="1"/>
</dbReference>
<proteinExistence type="predicted"/>
<evidence type="ECO:0000259" key="2">
    <source>
        <dbReference type="Pfam" id="PF01408"/>
    </source>
</evidence>
<dbReference type="InterPro" id="IPR055170">
    <property type="entry name" value="GFO_IDH_MocA-like_dom"/>
</dbReference>
<dbReference type="InterPro" id="IPR036291">
    <property type="entry name" value="NAD(P)-bd_dom_sf"/>
</dbReference>
<dbReference type="GO" id="GO:0000166">
    <property type="term" value="F:nucleotide binding"/>
    <property type="evidence" value="ECO:0007669"/>
    <property type="project" value="InterPro"/>
</dbReference>
<protein>
    <submittedName>
        <fullName evidence="4">Oxidoreductase domain protein</fullName>
    </submittedName>
</protein>
<dbReference type="KEGG" id="tsa:AciPR4_1882"/>
<dbReference type="AlphaFoldDB" id="E8V5S9"/>
<keyword evidence="1" id="KW-0560">Oxidoreductase</keyword>
<name>E8V5S9_TERSS</name>
<reference evidence="4 5" key="1">
    <citation type="journal article" date="2012" name="Stand. Genomic Sci.">
        <title>Complete genome sequence of Terriglobus saanensis type strain SP1PR4(T), an Acidobacteria from tundra soil.</title>
        <authorList>
            <person name="Rawat S.R."/>
            <person name="Mannisto M.K."/>
            <person name="Starovoytov V."/>
            <person name="Goodwin L."/>
            <person name="Nolan M."/>
            <person name="Hauser L."/>
            <person name="Land M."/>
            <person name="Davenport K.W."/>
            <person name="Woyke T."/>
            <person name="Haggblom M.M."/>
        </authorList>
    </citation>
    <scope>NUCLEOTIDE SEQUENCE</scope>
    <source>
        <strain evidence="5">ATCC BAA-1853 / DSM 23119 / SP1PR4</strain>
    </source>
</reference>
<organism evidence="4 5">
    <name type="scientific">Terriglobus saanensis (strain ATCC BAA-1853 / DSM 23119 / SP1PR4)</name>
    <dbReference type="NCBI Taxonomy" id="401053"/>
    <lineage>
        <taxon>Bacteria</taxon>
        <taxon>Pseudomonadati</taxon>
        <taxon>Acidobacteriota</taxon>
        <taxon>Terriglobia</taxon>
        <taxon>Terriglobales</taxon>
        <taxon>Acidobacteriaceae</taxon>
        <taxon>Terriglobus</taxon>
    </lineage>
</organism>
<dbReference type="Gene3D" id="3.40.50.720">
    <property type="entry name" value="NAD(P)-binding Rossmann-like Domain"/>
    <property type="match status" value="1"/>
</dbReference>
<dbReference type="SUPFAM" id="SSF51735">
    <property type="entry name" value="NAD(P)-binding Rossmann-fold domains"/>
    <property type="match status" value="1"/>
</dbReference>
<dbReference type="GO" id="GO:0016491">
    <property type="term" value="F:oxidoreductase activity"/>
    <property type="evidence" value="ECO:0007669"/>
    <property type="project" value="UniProtKB-KW"/>
</dbReference>
<keyword evidence="5" id="KW-1185">Reference proteome</keyword>
<accession>E8V5S9</accession>
<feature type="domain" description="GFO/IDH/MocA-like oxidoreductase" evidence="3">
    <location>
        <begin position="187"/>
        <end position="313"/>
    </location>
</feature>
<dbReference type="PROSITE" id="PS51318">
    <property type="entry name" value="TAT"/>
    <property type="match status" value="1"/>
</dbReference>
<feature type="domain" description="Gfo/Idh/MocA-like oxidoreductase N-terminal" evidence="2">
    <location>
        <begin position="60"/>
        <end position="175"/>
    </location>
</feature>
<dbReference type="PANTHER" id="PTHR43818">
    <property type="entry name" value="BCDNA.GH03377"/>
    <property type="match status" value="1"/>
</dbReference>
<evidence type="ECO:0000313" key="5">
    <source>
        <dbReference type="Proteomes" id="UP000006844"/>
    </source>
</evidence>
<evidence type="ECO:0000313" key="4">
    <source>
        <dbReference type="EMBL" id="ADV82688.1"/>
    </source>
</evidence>
<dbReference type="RefSeq" id="WP_013568421.1">
    <property type="nucleotide sequence ID" value="NC_014963.1"/>
</dbReference>
<sequence>MARIEGSNRRDFMKTMTSAGMMGALPASAFAMHSGEGHIVHEIASPEFDPAAQPQYDVRFSVIGLDHYHIFGITAALLRGGAQLVSVYAKDDQQIADFRKKFGDIKRASSEEEILNDKSIQIVAAAPRPDLRAPLGIRVMHSGKDFLSDKPGAISFAQLEDVRRAVKETGRIFAIMFSERLEVKSVIKAKELMLAGAIGRVIQTINIAPHKAADVPRPEWFWDTKHYGGILVDIGSHQADQFLNFTGSTVADIAASQVANTNHPEHPHFQDFGDMMIHGNGGAAYVRVDWFTPAALPVWGDGRLFVLGTDGYMELRKYIDISGRPGADHLFVVNQKESRYIDCTNVELPFGHNFVADVVHRTHHAQDQVATLLATELVLKAQQKAQVLHFDKA</sequence>
<evidence type="ECO:0000259" key="3">
    <source>
        <dbReference type="Pfam" id="PF22725"/>
    </source>
</evidence>
<dbReference type="InterPro" id="IPR000683">
    <property type="entry name" value="Gfo/Idh/MocA-like_OxRdtase_N"/>
</dbReference>
<dbReference type="EMBL" id="CP002467">
    <property type="protein sequence ID" value="ADV82688.1"/>
    <property type="molecule type" value="Genomic_DNA"/>
</dbReference>